<dbReference type="AlphaFoldDB" id="A0A4R7JGX0"/>
<proteinExistence type="predicted"/>
<dbReference type="PROSITE" id="PS51257">
    <property type="entry name" value="PROKAR_LIPOPROTEIN"/>
    <property type="match status" value="1"/>
</dbReference>
<sequence>MRMCNLPRALITTMLALLLIGCSQDEGYQDLDEFMAEARNKPQGRIEPLPEFEAYEAFSYGASGKRSPFEPPVEVAVDEEDDDGKAESDISPDMNRPTEPLERFPIGDLTMVGTLQRVEEGALYALIRDNEGGIHRVTVGDYMGQNYGRVESVTETRIQLREIVSDGDEGWVKRPRTLTLSSQEE</sequence>
<evidence type="ECO:0000313" key="3">
    <source>
        <dbReference type="EMBL" id="TDT37040.1"/>
    </source>
</evidence>
<evidence type="ECO:0000256" key="1">
    <source>
        <dbReference type="SAM" id="MobiDB-lite"/>
    </source>
</evidence>
<dbReference type="PIRSF" id="PIRSF016481">
    <property type="entry name" value="Pilus_assembly_PilP"/>
    <property type="match status" value="1"/>
</dbReference>
<feature type="region of interest" description="Disordered" evidence="1">
    <location>
        <begin position="77"/>
        <end position="102"/>
    </location>
</feature>
<feature type="chain" id="PRO_5020426267" evidence="2">
    <location>
        <begin position="26"/>
        <end position="185"/>
    </location>
</feature>
<name>A0A4R7JGX0_9GAMM</name>
<dbReference type="Pfam" id="PF04351">
    <property type="entry name" value="PilP"/>
    <property type="match status" value="1"/>
</dbReference>
<dbReference type="Gene3D" id="2.30.30.830">
    <property type="match status" value="1"/>
</dbReference>
<comment type="caution">
    <text evidence="3">The sequence shown here is derived from an EMBL/GenBank/DDBJ whole genome shotgun (WGS) entry which is preliminary data.</text>
</comment>
<dbReference type="InterPro" id="IPR007446">
    <property type="entry name" value="PilP"/>
</dbReference>
<keyword evidence="4" id="KW-1185">Reference proteome</keyword>
<dbReference type="EMBL" id="SOAX01000008">
    <property type="protein sequence ID" value="TDT37040.1"/>
    <property type="molecule type" value="Genomic_DNA"/>
</dbReference>
<accession>A0A4R7JGX0</accession>
<keyword evidence="2" id="KW-0732">Signal</keyword>
<protein>
    <submittedName>
        <fullName evidence="3">Type IV pilus assembly protein PilP</fullName>
    </submittedName>
</protein>
<dbReference type="OrthoDB" id="5296580at2"/>
<dbReference type="Proteomes" id="UP000295830">
    <property type="component" value="Unassembled WGS sequence"/>
</dbReference>
<evidence type="ECO:0000313" key="4">
    <source>
        <dbReference type="Proteomes" id="UP000295830"/>
    </source>
</evidence>
<gene>
    <name evidence="3" type="ORF">DES49_2992</name>
</gene>
<dbReference type="RefSeq" id="WP_133737207.1">
    <property type="nucleotide sequence ID" value="NZ_SOAX01000008.1"/>
</dbReference>
<organism evidence="3 4">
    <name type="scientific">Halospina denitrificans</name>
    <dbReference type="NCBI Taxonomy" id="332522"/>
    <lineage>
        <taxon>Bacteria</taxon>
        <taxon>Pseudomonadati</taxon>
        <taxon>Pseudomonadota</taxon>
        <taxon>Gammaproteobacteria</taxon>
        <taxon>Halospina</taxon>
    </lineage>
</organism>
<feature type="signal peptide" evidence="2">
    <location>
        <begin position="1"/>
        <end position="25"/>
    </location>
</feature>
<reference evidence="3 4" key="1">
    <citation type="submission" date="2019-03" db="EMBL/GenBank/DDBJ databases">
        <title>Genomic Encyclopedia of Type Strains, Phase IV (KMG-IV): sequencing the most valuable type-strain genomes for metagenomic binning, comparative biology and taxonomic classification.</title>
        <authorList>
            <person name="Goeker M."/>
        </authorList>
    </citation>
    <scope>NUCLEOTIDE SEQUENCE [LARGE SCALE GENOMIC DNA]</scope>
    <source>
        <strain evidence="3 4">DSM 15505</strain>
    </source>
</reference>
<evidence type="ECO:0000256" key="2">
    <source>
        <dbReference type="SAM" id="SignalP"/>
    </source>
</evidence>